<protein>
    <submittedName>
        <fullName evidence="6">Uncharacterized protein</fullName>
    </submittedName>
</protein>
<dbReference type="SUPFAM" id="SSF102114">
    <property type="entry name" value="Radical SAM enzymes"/>
    <property type="match status" value="1"/>
</dbReference>
<keyword evidence="2" id="KW-0949">S-adenosyl-L-methionine</keyword>
<name>A0ABS3RZ77_9ACTN</name>
<gene>
    <name evidence="6" type="ORF">J4709_29750</name>
</gene>
<dbReference type="InterPro" id="IPR007197">
    <property type="entry name" value="rSAM"/>
</dbReference>
<organism evidence="6 7">
    <name type="scientific">Actinomadura violacea</name>
    <dbReference type="NCBI Taxonomy" id="2819934"/>
    <lineage>
        <taxon>Bacteria</taxon>
        <taxon>Bacillati</taxon>
        <taxon>Actinomycetota</taxon>
        <taxon>Actinomycetes</taxon>
        <taxon>Streptosporangiales</taxon>
        <taxon>Thermomonosporaceae</taxon>
        <taxon>Actinomadura</taxon>
    </lineage>
</organism>
<comment type="cofactor">
    <cofactor evidence="1">
        <name>[4Fe-4S] cluster</name>
        <dbReference type="ChEBI" id="CHEBI:49883"/>
    </cofactor>
</comment>
<dbReference type="RefSeq" id="WP_208245298.1">
    <property type="nucleotide sequence ID" value="NZ_JAGEPF010000018.1"/>
</dbReference>
<dbReference type="SFLD" id="SFLDS00029">
    <property type="entry name" value="Radical_SAM"/>
    <property type="match status" value="1"/>
</dbReference>
<evidence type="ECO:0000313" key="6">
    <source>
        <dbReference type="EMBL" id="MBO2461763.1"/>
    </source>
</evidence>
<dbReference type="EMBL" id="JAGEPF010000018">
    <property type="protein sequence ID" value="MBO2461763.1"/>
    <property type="molecule type" value="Genomic_DNA"/>
</dbReference>
<evidence type="ECO:0000256" key="1">
    <source>
        <dbReference type="ARBA" id="ARBA00001966"/>
    </source>
</evidence>
<dbReference type="PANTHER" id="PTHR43409">
    <property type="entry name" value="ANAEROBIC MAGNESIUM-PROTOPORPHYRIN IX MONOMETHYL ESTER CYCLASE-RELATED"/>
    <property type="match status" value="1"/>
</dbReference>
<keyword evidence="4" id="KW-0408">Iron</keyword>
<accession>A0ABS3RZ77</accession>
<proteinExistence type="predicted"/>
<dbReference type="SFLD" id="SFLDG01082">
    <property type="entry name" value="B12-binding_domain_containing"/>
    <property type="match status" value="1"/>
</dbReference>
<evidence type="ECO:0000256" key="3">
    <source>
        <dbReference type="ARBA" id="ARBA00022723"/>
    </source>
</evidence>
<keyword evidence="7" id="KW-1185">Reference proteome</keyword>
<keyword evidence="5" id="KW-0411">Iron-sulfur</keyword>
<dbReference type="InterPro" id="IPR051198">
    <property type="entry name" value="BchE-like"/>
</dbReference>
<keyword evidence="3" id="KW-0479">Metal-binding</keyword>
<comment type="caution">
    <text evidence="6">The sequence shown here is derived from an EMBL/GenBank/DDBJ whole genome shotgun (WGS) entry which is preliminary data.</text>
</comment>
<sequence>MTVAELLLEAARRPFPWCELEDEAARLWPGAHLGGDPLRPYAVAAAPDRVRVVAVRRDGLPDAPLVAELLEGSFGLPTIGQGPQAPAQGHRPAAAVWEVSVAASEALAGRLRMPEVLLIGLGDRDRYRGARLPLGVARLASWLRWTHAGRVTVIDYALTDGDPLESVRWALTTSAPQVIGVGVNFGQWGMLAELAEMVEEVTASWERPPVVVLGNILAAFSPHEAAQPFKAASAAGRLLVATGLGERPLQALCRSLQHPAAWAGIPGLIDTTGRGNGGGPGKAPELVAPDDALVLAVARRGGQVSLETSLGCQYGACTFCPRSHKGHEWVRTGGQACVATLERWSQLPDGPPALSVVDEEFFGADGLIDPSPLSDRAAQIMAACRDLRLRYEIYTRLEQLFDRRRSRRWNLCRARLLAEAAPHLGRLFVGVESGSPSQLRRYGKGQTLTQTVDALQVASHLGVPLEFGFITFDPLLTAQELAENLTFLARTDVMCQPSPAPPAARAAAVGRYLTSAELPARGEPLYQHVAYMATELEVLANSRYADSLQRRHPDLIDGYDSAFARYTTRYTDPAIDELAGWCRVWTEGMFAPVYQARMSIRSSGPGRADHAQTLVRRYRDATFTLLLAVTARLLPALAIPGPPGGCERARARDPLALLTQLSAQVLGQPISFDPSLRERRRER</sequence>
<evidence type="ECO:0000256" key="4">
    <source>
        <dbReference type="ARBA" id="ARBA00023004"/>
    </source>
</evidence>
<dbReference type="Proteomes" id="UP000680206">
    <property type="component" value="Unassembled WGS sequence"/>
</dbReference>
<evidence type="ECO:0000313" key="7">
    <source>
        <dbReference type="Proteomes" id="UP000680206"/>
    </source>
</evidence>
<dbReference type="InterPro" id="IPR058240">
    <property type="entry name" value="rSAM_sf"/>
</dbReference>
<reference evidence="6 7" key="1">
    <citation type="submission" date="2021-03" db="EMBL/GenBank/DDBJ databases">
        <title>Actinomadura violae sp. nov., isolated from lichen in Thailand.</title>
        <authorList>
            <person name="Kanchanasin P."/>
            <person name="Saeng-In P."/>
            <person name="Phongsopitanun W."/>
            <person name="Yuki M."/>
            <person name="Kudo T."/>
            <person name="Ohkuma M."/>
            <person name="Tanasupawat S."/>
        </authorList>
    </citation>
    <scope>NUCLEOTIDE SEQUENCE [LARGE SCALE GENOMIC DNA]</scope>
    <source>
        <strain evidence="6 7">LCR2-06</strain>
    </source>
</reference>
<evidence type="ECO:0000256" key="5">
    <source>
        <dbReference type="ARBA" id="ARBA00023014"/>
    </source>
</evidence>
<evidence type="ECO:0000256" key="2">
    <source>
        <dbReference type="ARBA" id="ARBA00022691"/>
    </source>
</evidence>